<comment type="caution">
    <text evidence="1">The sequence shown here is derived from an EMBL/GenBank/DDBJ whole genome shotgun (WGS) entry which is preliminary data.</text>
</comment>
<reference evidence="2" key="1">
    <citation type="submission" date="2017-05" db="EMBL/GenBank/DDBJ databases">
        <title>Improved OligoMM genomes.</title>
        <authorList>
            <person name="Garzetti D."/>
        </authorList>
    </citation>
    <scope>NUCLEOTIDE SEQUENCE [LARGE SCALE GENOMIC DNA]</scope>
    <source>
        <strain evidence="2">YL45</strain>
    </source>
</reference>
<evidence type="ECO:0008006" key="3">
    <source>
        <dbReference type="Google" id="ProtNLM"/>
    </source>
</evidence>
<dbReference type="RefSeq" id="WP_066593060.1">
    <property type="nucleotide sequence ID" value="NZ_CAJTBZ010000011.1"/>
</dbReference>
<dbReference type="GeneID" id="78361563"/>
<proteinExistence type="predicted"/>
<organism evidence="1 2">
    <name type="scientific">Turicimonas muris</name>
    <dbReference type="NCBI Taxonomy" id="1796652"/>
    <lineage>
        <taxon>Bacteria</taxon>
        <taxon>Pseudomonadati</taxon>
        <taxon>Pseudomonadota</taxon>
        <taxon>Betaproteobacteria</taxon>
        <taxon>Burkholderiales</taxon>
        <taxon>Sutterellaceae</taxon>
        <taxon>Turicimonas</taxon>
    </lineage>
</organism>
<sequence length="155" mass="17366">MEHLHGTITSRTEGRLRIRSGSLKLVDGAELFEALKQVRGVENLKLNKITGSLLVNFEPAIFDVARFEEILNSTFESQAVSEETKSSTKAKSAKHQKLSSYRAMRKVENQTMALAGPLCLLGLSLKLWKLHSWAGWIFTAAAAAHTLRYKKQLLR</sequence>
<dbReference type="Proteomes" id="UP000214610">
    <property type="component" value="Unassembled WGS sequence"/>
</dbReference>
<name>A0A227KQN6_9BURK</name>
<keyword evidence="2" id="KW-1185">Reference proteome</keyword>
<evidence type="ECO:0000313" key="1">
    <source>
        <dbReference type="EMBL" id="OXE49663.1"/>
    </source>
</evidence>
<gene>
    <name evidence="1" type="ORF">ADH67_05910</name>
</gene>
<accession>A0A227KQN6</accession>
<dbReference type="EMBL" id="NHMP01000003">
    <property type="protein sequence ID" value="OXE49663.1"/>
    <property type="molecule type" value="Genomic_DNA"/>
</dbReference>
<dbReference type="AlphaFoldDB" id="A0A227KQN6"/>
<evidence type="ECO:0000313" key="2">
    <source>
        <dbReference type="Proteomes" id="UP000214610"/>
    </source>
</evidence>
<protein>
    <recommendedName>
        <fullName evidence="3">HMA domain-containing protein</fullName>
    </recommendedName>
</protein>